<organism evidence="2 3">
    <name type="scientific">Streptomyces davaonensis (strain DSM 101723 / JCM 4913 / KCC S-0913 / 768)</name>
    <dbReference type="NCBI Taxonomy" id="1214101"/>
    <lineage>
        <taxon>Bacteria</taxon>
        <taxon>Bacillati</taxon>
        <taxon>Actinomycetota</taxon>
        <taxon>Actinomycetes</taxon>
        <taxon>Kitasatosporales</taxon>
        <taxon>Streptomycetaceae</taxon>
        <taxon>Streptomyces</taxon>
    </lineage>
</organism>
<dbReference type="AlphaFoldDB" id="K4QTU7"/>
<dbReference type="KEGG" id="sdv:BN159_2642"/>
<dbReference type="HOGENOM" id="CLU_2002552_0_0_11"/>
<dbReference type="SUPFAM" id="SSF54427">
    <property type="entry name" value="NTF2-like"/>
    <property type="match status" value="1"/>
</dbReference>
<protein>
    <recommendedName>
        <fullName evidence="4">SnoaL-like domain-containing protein</fullName>
    </recommendedName>
</protein>
<feature type="region of interest" description="Disordered" evidence="1">
    <location>
        <begin position="72"/>
        <end position="100"/>
    </location>
</feature>
<dbReference type="eggNOG" id="COG3631">
    <property type="taxonomic scope" value="Bacteria"/>
</dbReference>
<evidence type="ECO:0000256" key="1">
    <source>
        <dbReference type="SAM" id="MobiDB-lite"/>
    </source>
</evidence>
<gene>
    <name evidence="2" type="ORF">BN159_2642</name>
</gene>
<dbReference type="PANTHER" id="PTHR41252:SF1">
    <property type="entry name" value="BLR2505 PROTEIN"/>
    <property type="match status" value="1"/>
</dbReference>
<name>K4QTU7_STRDJ</name>
<keyword evidence="3" id="KW-1185">Reference proteome</keyword>
<evidence type="ECO:0008006" key="4">
    <source>
        <dbReference type="Google" id="ProtNLM"/>
    </source>
</evidence>
<dbReference type="Gene3D" id="3.10.450.50">
    <property type="match status" value="1"/>
</dbReference>
<reference evidence="2 3" key="1">
    <citation type="journal article" date="2012" name="J. Bacteriol.">
        <title>Genome sequence of the bacterium Streptomyces davawensis JCM 4913 and heterologous production of the unique antibiotic roseoflavin.</title>
        <authorList>
            <person name="Jankowitsch F."/>
            <person name="Schwarz J."/>
            <person name="Ruckert C."/>
            <person name="Gust B."/>
            <person name="Szczepanowski R."/>
            <person name="Blom J."/>
            <person name="Pelzer S."/>
            <person name="Kalinowski J."/>
            <person name="Mack M."/>
        </authorList>
    </citation>
    <scope>NUCLEOTIDE SEQUENCE [LARGE SCALE GENOMIC DNA]</scope>
    <source>
        <strain evidence="3">DSM 101723 / JCM 4913 / KCC S-0913 / 768</strain>
    </source>
</reference>
<proteinExistence type="predicted"/>
<feature type="compositionally biased region" description="Polar residues" evidence="1">
    <location>
        <begin position="72"/>
        <end position="86"/>
    </location>
</feature>
<sequence length="124" mass="13362">MSETENTRLMERIFAGLAKGDGMPLADSLADDFRWTIIGTTSWSGTYEGKQTVLKELFRPLLAQFADTYTNTHNDSSPRAITSSWSAAGAPPRRTGSRTTTRIAGCAISRTANCGRSPSTATPT</sequence>
<dbReference type="EMBL" id="HE971709">
    <property type="protein sequence ID" value="CCK27021.1"/>
    <property type="molecule type" value="Genomic_DNA"/>
</dbReference>
<dbReference type="Proteomes" id="UP000008043">
    <property type="component" value="Chromosome"/>
</dbReference>
<accession>K4QTU7</accession>
<evidence type="ECO:0000313" key="2">
    <source>
        <dbReference type="EMBL" id="CCK27021.1"/>
    </source>
</evidence>
<evidence type="ECO:0000313" key="3">
    <source>
        <dbReference type="Proteomes" id="UP000008043"/>
    </source>
</evidence>
<dbReference type="PANTHER" id="PTHR41252">
    <property type="entry name" value="BLR2505 PROTEIN"/>
    <property type="match status" value="1"/>
</dbReference>
<dbReference type="InterPro" id="IPR032710">
    <property type="entry name" value="NTF2-like_dom_sf"/>
</dbReference>
<dbReference type="RefSeq" id="WP_015657413.1">
    <property type="nucleotide sequence ID" value="NC_020504.1"/>
</dbReference>